<evidence type="ECO:0000313" key="3">
    <source>
        <dbReference type="Proteomes" id="UP001497516"/>
    </source>
</evidence>
<keyword evidence="3" id="KW-1185">Reference proteome</keyword>
<name>A0AAV2FX44_9ROSI</name>
<gene>
    <name evidence="2" type="ORF">LTRI10_LOCUS42524</name>
</gene>
<sequence>MQYLLQVAVRRTLPKNVAIALIRLGSFFKAVCRKVIILSELDHLQTEIVETLCQLERIFPPSFFDIMVHLPIHLVEEIRLGGPVQTRWMYPIERFLGVLKDYVKNRSQPEACIAEVYLANECLSFCSRYLSEDGDTRFTRPSRNHEEMGVEENGKVIFPINGRPIV</sequence>
<organism evidence="2 3">
    <name type="scientific">Linum trigynum</name>
    <dbReference type="NCBI Taxonomy" id="586398"/>
    <lineage>
        <taxon>Eukaryota</taxon>
        <taxon>Viridiplantae</taxon>
        <taxon>Streptophyta</taxon>
        <taxon>Embryophyta</taxon>
        <taxon>Tracheophyta</taxon>
        <taxon>Spermatophyta</taxon>
        <taxon>Magnoliopsida</taxon>
        <taxon>eudicotyledons</taxon>
        <taxon>Gunneridae</taxon>
        <taxon>Pentapetalae</taxon>
        <taxon>rosids</taxon>
        <taxon>fabids</taxon>
        <taxon>Malpighiales</taxon>
        <taxon>Linaceae</taxon>
        <taxon>Linum</taxon>
    </lineage>
</organism>
<dbReference type="PANTHER" id="PTHR48258:SF8">
    <property type="entry name" value="DUF4216 DOMAIN-CONTAINING PROTEIN"/>
    <property type="match status" value="1"/>
</dbReference>
<feature type="domain" description="DUF4218" evidence="1">
    <location>
        <begin position="32"/>
        <end position="144"/>
    </location>
</feature>
<evidence type="ECO:0000313" key="2">
    <source>
        <dbReference type="EMBL" id="CAL1402532.1"/>
    </source>
</evidence>
<dbReference type="AlphaFoldDB" id="A0AAV2FX44"/>
<dbReference type="Proteomes" id="UP001497516">
    <property type="component" value="Chromosome 7"/>
</dbReference>
<dbReference type="EMBL" id="OZ034820">
    <property type="protein sequence ID" value="CAL1402532.1"/>
    <property type="molecule type" value="Genomic_DNA"/>
</dbReference>
<accession>A0AAV2FX44</accession>
<evidence type="ECO:0000259" key="1">
    <source>
        <dbReference type="Pfam" id="PF13960"/>
    </source>
</evidence>
<dbReference type="InterPro" id="IPR025452">
    <property type="entry name" value="DUF4218"/>
</dbReference>
<protein>
    <recommendedName>
        <fullName evidence="1">DUF4218 domain-containing protein</fullName>
    </recommendedName>
</protein>
<dbReference type="PANTHER" id="PTHR48258">
    <property type="entry name" value="DUF4218 DOMAIN-CONTAINING PROTEIN-RELATED"/>
    <property type="match status" value="1"/>
</dbReference>
<reference evidence="2 3" key="1">
    <citation type="submission" date="2024-04" db="EMBL/GenBank/DDBJ databases">
        <authorList>
            <person name="Fracassetti M."/>
        </authorList>
    </citation>
    <scope>NUCLEOTIDE SEQUENCE [LARGE SCALE GENOMIC DNA]</scope>
</reference>
<proteinExistence type="predicted"/>
<dbReference type="Pfam" id="PF13960">
    <property type="entry name" value="DUF4218"/>
    <property type="match status" value="1"/>
</dbReference>